<protein>
    <recommendedName>
        <fullName evidence="5">Glycine zipper domain-containing protein</fullName>
    </recommendedName>
</protein>
<reference evidence="3 4" key="2">
    <citation type="submission" date="2023-12" db="EMBL/GenBank/DDBJ databases">
        <title>Description of an unclassified Opitutus bacterium of Verrucomicrobiota.</title>
        <authorList>
            <person name="Zhang D.-F."/>
        </authorList>
    </citation>
    <scope>NUCLEOTIDE SEQUENCE [LARGE SCALE GENOMIC DNA]</scope>
    <source>
        <strain evidence="3 4">WL0086</strain>
    </source>
</reference>
<keyword evidence="4" id="KW-1185">Reference proteome</keyword>
<proteinExistence type="predicted"/>
<organism evidence="3 4">
    <name type="scientific">Actomonas aquatica</name>
    <dbReference type="NCBI Taxonomy" id="2866162"/>
    <lineage>
        <taxon>Bacteria</taxon>
        <taxon>Pseudomonadati</taxon>
        <taxon>Verrucomicrobiota</taxon>
        <taxon>Opitutia</taxon>
        <taxon>Opitutales</taxon>
        <taxon>Opitutaceae</taxon>
        <taxon>Actomonas</taxon>
    </lineage>
</organism>
<keyword evidence="2" id="KW-0732">Signal</keyword>
<dbReference type="RefSeq" id="WP_221029522.1">
    <property type="nucleotide sequence ID" value="NZ_CP139781.1"/>
</dbReference>
<gene>
    <name evidence="3" type="ORF">K1X11_019795</name>
</gene>
<evidence type="ECO:0000313" key="4">
    <source>
        <dbReference type="Proteomes" id="UP000738431"/>
    </source>
</evidence>
<feature type="chain" id="PRO_5045348620" description="Glycine zipper domain-containing protein" evidence="2">
    <location>
        <begin position="25"/>
        <end position="160"/>
    </location>
</feature>
<name>A0ABZ1C638_9BACT</name>
<reference evidence="3 4" key="1">
    <citation type="submission" date="2021-08" db="EMBL/GenBank/DDBJ databases">
        <authorList>
            <person name="Zhang D."/>
            <person name="Zhang A."/>
            <person name="Wang L."/>
        </authorList>
    </citation>
    <scope>NUCLEOTIDE SEQUENCE [LARGE SCALE GENOMIC DNA]</scope>
    <source>
        <strain evidence="3 4">WL0086</strain>
    </source>
</reference>
<feature type="region of interest" description="Disordered" evidence="1">
    <location>
        <begin position="69"/>
        <end position="101"/>
    </location>
</feature>
<accession>A0ABZ1C638</accession>
<evidence type="ECO:0000313" key="3">
    <source>
        <dbReference type="EMBL" id="WRQ87064.1"/>
    </source>
</evidence>
<evidence type="ECO:0000256" key="1">
    <source>
        <dbReference type="SAM" id="MobiDB-lite"/>
    </source>
</evidence>
<evidence type="ECO:0000256" key="2">
    <source>
        <dbReference type="SAM" id="SignalP"/>
    </source>
</evidence>
<dbReference type="EMBL" id="CP139781">
    <property type="protein sequence ID" value="WRQ87064.1"/>
    <property type="molecule type" value="Genomic_DNA"/>
</dbReference>
<evidence type="ECO:0008006" key="5">
    <source>
        <dbReference type="Google" id="ProtNLM"/>
    </source>
</evidence>
<sequence length="160" mass="18545">MKKTLTLLTVALAALALTARPAAALGDKEAAILGGVIGGVILGAAIDDALDGDADVSFDLAYTTTNYGHRDRGHGDRHDRDRGDRWDRRDRGHDRGDRHYDRGDRHDRGRGYWTYRTVKVWIPKRTWFTYDRWGNRTKHFERGHWSYQREKVWVPTRRGW</sequence>
<feature type="signal peptide" evidence="2">
    <location>
        <begin position="1"/>
        <end position="24"/>
    </location>
</feature>
<dbReference type="Proteomes" id="UP000738431">
    <property type="component" value="Chromosome"/>
</dbReference>